<dbReference type="PANTHER" id="PTHR39426:SF1">
    <property type="entry name" value="HOMOLOGY TO DEATH-ON-CURING PROTEIN OF PHAGE P1"/>
    <property type="match status" value="1"/>
</dbReference>
<dbReference type="Proteomes" id="UP000183788">
    <property type="component" value="Unassembled WGS sequence"/>
</dbReference>
<dbReference type="Gene3D" id="1.20.120.1870">
    <property type="entry name" value="Fic/DOC protein, Fido domain"/>
    <property type="match status" value="1"/>
</dbReference>
<accession>A0A1K1NZT0</accession>
<gene>
    <name evidence="2" type="ORF">SAMN05661012_01666</name>
    <name evidence="3" type="ORF">SR876_21520</name>
</gene>
<reference evidence="2 4" key="1">
    <citation type="submission" date="2016-11" db="EMBL/GenBank/DDBJ databases">
        <authorList>
            <person name="Jaros S."/>
            <person name="Januszkiewicz K."/>
            <person name="Wedrychowicz H."/>
        </authorList>
    </citation>
    <scope>NUCLEOTIDE SEQUENCE [LARGE SCALE GENOMIC DNA]</scope>
    <source>
        <strain evidence="2 4">DSM 784</strain>
    </source>
</reference>
<dbReference type="PROSITE" id="PS51459">
    <property type="entry name" value="FIDO"/>
    <property type="match status" value="1"/>
</dbReference>
<evidence type="ECO:0000313" key="5">
    <source>
        <dbReference type="Proteomes" id="UP001326715"/>
    </source>
</evidence>
<protein>
    <submittedName>
        <fullName evidence="2">Death on curing protein</fullName>
    </submittedName>
    <submittedName>
        <fullName evidence="3">Type II toxin-antitoxin system death-on-curing family toxin</fullName>
    </submittedName>
</protein>
<dbReference type="Pfam" id="PF02661">
    <property type="entry name" value="Fic"/>
    <property type="match status" value="1"/>
</dbReference>
<dbReference type="Proteomes" id="UP001326715">
    <property type="component" value="Chromosome"/>
</dbReference>
<dbReference type="GO" id="GO:0016301">
    <property type="term" value="F:kinase activity"/>
    <property type="evidence" value="ECO:0007669"/>
    <property type="project" value="InterPro"/>
</dbReference>
<keyword evidence="5" id="KW-1185">Reference proteome</keyword>
<sequence>MELLYFDLDHAIKAHDKVLEVSGGLSGILHSGRLESILTHVQNDDYYSSFEEKLTHIVFSAITSHCFSDGNKRTSIALGAYFMGINGLDIFVDKFIIEMENICVHVANNLIDKELLQEIITSIIEDEDYSEELKLKIIASIG</sequence>
<dbReference type="PANTHER" id="PTHR39426">
    <property type="entry name" value="HOMOLOGY TO DEATH-ON-CURING PROTEIN OF PHAGE P1"/>
    <property type="match status" value="1"/>
</dbReference>
<reference evidence="3 5" key="2">
    <citation type="submission" date="2023-11" db="EMBL/GenBank/DDBJ databases">
        <title>MicrobeMod: A computational toolkit for identifying prokaryotic methylation and restriction-modification with nanopore sequencing.</title>
        <authorList>
            <person name="Crits-Christoph A."/>
            <person name="Kang S.C."/>
            <person name="Lee H."/>
            <person name="Ostrov N."/>
        </authorList>
    </citation>
    <scope>NUCLEOTIDE SEQUENCE [LARGE SCALE GENOMIC DNA]</scope>
    <source>
        <strain evidence="3 5">ATCC 23090</strain>
    </source>
</reference>
<dbReference type="OrthoDB" id="9802752at2"/>
<dbReference type="NCBIfam" id="TIGR01550">
    <property type="entry name" value="DOC_P1"/>
    <property type="match status" value="1"/>
</dbReference>
<dbReference type="AlphaFoldDB" id="A0A1K1NZT0"/>
<dbReference type="EMBL" id="CP140154">
    <property type="protein sequence ID" value="WQG87509.1"/>
    <property type="molecule type" value="Genomic_DNA"/>
</dbReference>
<evidence type="ECO:0000259" key="1">
    <source>
        <dbReference type="PROSITE" id="PS51459"/>
    </source>
</evidence>
<name>A0A1K1NZT0_9BACT</name>
<dbReference type="EMBL" id="FPIZ01000004">
    <property type="protein sequence ID" value="SFW41034.1"/>
    <property type="molecule type" value="Genomic_DNA"/>
</dbReference>
<dbReference type="RefSeq" id="WP_072358805.1">
    <property type="nucleotide sequence ID" value="NZ_CP139972.1"/>
</dbReference>
<dbReference type="InterPro" id="IPR053737">
    <property type="entry name" value="Type_II_TA_Toxin"/>
</dbReference>
<organism evidence="2 4">
    <name type="scientific">Chitinophaga sancti</name>
    <dbReference type="NCBI Taxonomy" id="1004"/>
    <lineage>
        <taxon>Bacteria</taxon>
        <taxon>Pseudomonadati</taxon>
        <taxon>Bacteroidota</taxon>
        <taxon>Chitinophagia</taxon>
        <taxon>Chitinophagales</taxon>
        <taxon>Chitinophagaceae</taxon>
        <taxon>Chitinophaga</taxon>
    </lineage>
</organism>
<evidence type="ECO:0000313" key="4">
    <source>
        <dbReference type="Proteomes" id="UP000183788"/>
    </source>
</evidence>
<dbReference type="InterPro" id="IPR006440">
    <property type="entry name" value="Doc"/>
</dbReference>
<evidence type="ECO:0000313" key="2">
    <source>
        <dbReference type="EMBL" id="SFW41034.1"/>
    </source>
</evidence>
<evidence type="ECO:0000313" key="3">
    <source>
        <dbReference type="EMBL" id="WQG87509.1"/>
    </source>
</evidence>
<dbReference type="InterPro" id="IPR003812">
    <property type="entry name" value="Fido"/>
</dbReference>
<proteinExistence type="predicted"/>
<feature type="domain" description="Fido" evidence="1">
    <location>
        <begin position="6"/>
        <end position="125"/>
    </location>
</feature>